<dbReference type="Proteomes" id="UP000635606">
    <property type="component" value="Unassembled WGS sequence"/>
</dbReference>
<reference evidence="2" key="1">
    <citation type="submission" date="2021-01" db="EMBL/GenBank/DDBJ databases">
        <title>Whole genome shotgun sequence of Virgisporangium ochraceum NBRC 16418.</title>
        <authorList>
            <person name="Komaki H."/>
            <person name="Tamura T."/>
        </authorList>
    </citation>
    <scope>NUCLEOTIDE SEQUENCE</scope>
    <source>
        <strain evidence="2">NBRC 16418</strain>
    </source>
</reference>
<keyword evidence="3" id="KW-1185">Reference proteome</keyword>
<proteinExistence type="predicted"/>
<evidence type="ECO:0000313" key="3">
    <source>
        <dbReference type="Proteomes" id="UP000635606"/>
    </source>
</evidence>
<protein>
    <submittedName>
        <fullName evidence="2">Uncharacterized protein</fullName>
    </submittedName>
</protein>
<name>A0A8J3ZUE1_9ACTN</name>
<comment type="caution">
    <text evidence="2">The sequence shown here is derived from an EMBL/GenBank/DDBJ whole genome shotgun (WGS) entry which is preliminary data.</text>
</comment>
<evidence type="ECO:0000313" key="2">
    <source>
        <dbReference type="EMBL" id="GIJ69288.1"/>
    </source>
</evidence>
<accession>A0A8J3ZUE1</accession>
<dbReference type="EMBL" id="BOPH01000060">
    <property type="protein sequence ID" value="GIJ69288.1"/>
    <property type="molecule type" value="Genomic_DNA"/>
</dbReference>
<sequence>MRCTAGIRALGTVAPPTTAGEMERFLADLRTPDGPLSRFVFMGAQATSAEVHISYRCWPENRFTEIRAAIAHIANSHGPATVSFPNDPFPAMVVPEREGLAMARFLGNRAPVTTLRAGGTFQRRGPRPEPKSIPHTRITPRSLPTNGQ</sequence>
<organism evidence="2 3">
    <name type="scientific">Virgisporangium ochraceum</name>
    <dbReference type="NCBI Taxonomy" id="65505"/>
    <lineage>
        <taxon>Bacteria</taxon>
        <taxon>Bacillati</taxon>
        <taxon>Actinomycetota</taxon>
        <taxon>Actinomycetes</taxon>
        <taxon>Micromonosporales</taxon>
        <taxon>Micromonosporaceae</taxon>
        <taxon>Virgisporangium</taxon>
    </lineage>
</organism>
<dbReference type="AlphaFoldDB" id="A0A8J3ZUE1"/>
<feature type="region of interest" description="Disordered" evidence="1">
    <location>
        <begin position="116"/>
        <end position="148"/>
    </location>
</feature>
<evidence type="ECO:0000256" key="1">
    <source>
        <dbReference type="SAM" id="MobiDB-lite"/>
    </source>
</evidence>
<gene>
    <name evidence="2" type="ORF">Voc01_042050</name>
</gene>